<dbReference type="InterPro" id="IPR000528">
    <property type="entry name" value="Plant_nsLTP"/>
</dbReference>
<accession>A0A4D6NFG6</accession>
<evidence type="ECO:0000313" key="6">
    <source>
        <dbReference type="Proteomes" id="UP000501690"/>
    </source>
</evidence>
<comment type="similarity">
    <text evidence="1 3">Belongs to the plant LTP family.</text>
</comment>
<dbReference type="SMART" id="SM00499">
    <property type="entry name" value="AAI"/>
    <property type="match status" value="1"/>
</dbReference>
<dbReference type="CDD" id="cd01960">
    <property type="entry name" value="nsLTP1"/>
    <property type="match status" value="1"/>
</dbReference>
<evidence type="ECO:0000256" key="1">
    <source>
        <dbReference type="ARBA" id="ARBA00009748"/>
    </source>
</evidence>
<keyword evidence="6" id="KW-1185">Reference proteome</keyword>
<dbReference type="Pfam" id="PF00234">
    <property type="entry name" value="Tryp_alpha_amyl"/>
    <property type="match status" value="1"/>
</dbReference>
<dbReference type="Gene3D" id="1.10.110.10">
    <property type="entry name" value="Plant lipid-transfer and hydrophobic proteins"/>
    <property type="match status" value="1"/>
</dbReference>
<dbReference type="InterPro" id="IPR016140">
    <property type="entry name" value="Bifunc_inhib/LTP/seed_store"/>
</dbReference>
<sequence length="754" mass="84544">MSCGLNPLEAKKRCGAFSFCTSGDIFTQPTDPECCTKCEVVSRRRRKGTWAVEEAVERGGLVFQILFVYLCCVVRAPGHWWKKEPLKKSELGKGRSGRTRTSAVLFKLLAPFNERKGEFLICVGFSVLFLQHGSKGEKRWEKKTDVDEEDRVQLINFVDTKHIVEINNVLTDGHQRRIGVTPFKWCLELERYLDICSPLLVELLRRWDDDEQSFHIWKHLVPLSVVDVCFSLGLGVVGEEVQFDAYGCGLVGSLFCVHSFLVNSLSRAYGVHSQKKNDHNITLARLVVVLQRLGLGTDNRDIVFPRILGWSTLKLRTSSIERLFIELKVMFDWALTEEDQSNEFVRVALNFAGVTEGGDIVSEGGDEAGVSNTGDVWLKKFHSEIEIMEIKKRLKILEDEVFSGNESKPIEKENVCDDKGQTSHSNTEINANVSHRDVGEDLGALHEHEGHANEGNTVVDISDDSGVEDEAQVGGDGNGKSPTLHDVPDNIYEDNPVHDVHCSELLAIVPWVAPIQGNCSIGRVDVVKLYRTVTRVDCPYKVVAVINGQILSTHDCMGFRPMGYVCNMAVMFGCNLLMHNERKLHQHVRRTVLHPMYTTSVVHDSNKRIANRRVWKLSDYNMFFSSTLISMKEILTADFCEMDGSPRFNGNCMPEYTTVLERLFRWQKQRFHVAPCMAYLTAPTGTPIPAPCCNGAKRVIAQAKTVPDLQGVCTCLKNTVYRVPGLNPSLLAALPSSCGINLPYKITPSMDCTK</sequence>
<keyword evidence="2" id="KW-1015">Disulfide bond</keyword>
<dbReference type="EMBL" id="CP039354">
    <property type="protein sequence ID" value="QCE12098.1"/>
    <property type="molecule type" value="Genomic_DNA"/>
</dbReference>
<dbReference type="GO" id="GO:0006869">
    <property type="term" value="P:lipid transport"/>
    <property type="evidence" value="ECO:0007669"/>
    <property type="project" value="InterPro"/>
</dbReference>
<dbReference type="InterPro" id="IPR036312">
    <property type="entry name" value="Bifun_inhib/LTP/seed_sf"/>
</dbReference>
<dbReference type="Proteomes" id="UP000501690">
    <property type="component" value="Linkage Group LG10"/>
</dbReference>
<evidence type="ECO:0000256" key="2">
    <source>
        <dbReference type="ARBA" id="ARBA00023157"/>
    </source>
</evidence>
<gene>
    <name evidence="5" type="ORF">DEO72_LG10g3339</name>
</gene>
<dbReference type="PANTHER" id="PTHR33076">
    <property type="entry name" value="NON-SPECIFIC LIPID-TRANSFER PROTEIN 2-RELATED"/>
    <property type="match status" value="1"/>
</dbReference>
<feature type="domain" description="Bifunctional inhibitor/plant lipid transfer protein/seed storage helical" evidence="4">
    <location>
        <begin position="676"/>
        <end position="752"/>
    </location>
</feature>
<evidence type="ECO:0000259" key="4">
    <source>
        <dbReference type="SMART" id="SM00499"/>
    </source>
</evidence>
<organism evidence="5 6">
    <name type="scientific">Vigna unguiculata</name>
    <name type="common">Cowpea</name>
    <dbReference type="NCBI Taxonomy" id="3917"/>
    <lineage>
        <taxon>Eukaryota</taxon>
        <taxon>Viridiplantae</taxon>
        <taxon>Streptophyta</taxon>
        <taxon>Embryophyta</taxon>
        <taxon>Tracheophyta</taxon>
        <taxon>Spermatophyta</taxon>
        <taxon>Magnoliopsida</taxon>
        <taxon>eudicotyledons</taxon>
        <taxon>Gunneridae</taxon>
        <taxon>Pentapetalae</taxon>
        <taxon>rosids</taxon>
        <taxon>fabids</taxon>
        <taxon>Fabales</taxon>
        <taxon>Fabaceae</taxon>
        <taxon>Papilionoideae</taxon>
        <taxon>50 kb inversion clade</taxon>
        <taxon>NPAAA clade</taxon>
        <taxon>indigoferoid/millettioid clade</taxon>
        <taxon>Phaseoleae</taxon>
        <taxon>Vigna</taxon>
    </lineage>
</organism>
<dbReference type="GO" id="GO:0008289">
    <property type="term" value="F:lipid binding"/>
    <property type="evidence" value="ECO:0007669"/>
    <property type="project" value="UniProtKB-KW"/>
</dbReference>
<reference evidence="5 6" key="1">
    <citation type="submission" date="2019-04" db="EMBL/GenBank/DDBJ databases">
        <title>An improved genome assembly and genetic linkage map for asparagus bean, Vigna unguiculata ssp. sesquipedialis.</title>
        <authorList>
            <person name="Xia Q."/>
            <person name="Zhang R."/>
            <person name="Dong Y."/>
        </authorList>
    </citation>
    <scope>NUCLEOTIDE SEQUENCE [LARGE SCALE GENOMIC DNA]</scope>
    <source>
        <tissue evidence="5">Leaf</tissue>
    </source>
</reference>
<proteinExistence type="inferred from homology"/>
<name>A0A4D6NFG6_VIGUN</name>
<dbReference type="SUPFAM" id="SSF47699">
    <property type="entry name" value="Bifunctional inhibitor/lipid-transfer protein/seed storage 2S albumin"/>
    <property type="match status" value="1"/>
</dbReference>
<evidence type="ECO:0000256" key="3">
    <source>
        <dbReference type="RuleBase" id="RU000628"/>
    </source>
</evidence>
<comment type="function">
    <text evidence="3">Plant non-specific lipid-transfer proteins transfer phospholipids as well as galactolipids across membranes. May play a role in wax or cutin deposition in the cell walls of expanding epidermal cells and certain secretory tissues.</text>
</comment>
<evidence type="ECO:0000313" key="5">
    <source>
        <dbReference type="EMBL" id="QCE12098.1"/>
    </source>
</evidence>
<dbReference type="PRINTS" id="PR00382">
    <property type="entry name" value="LIPIDTRNSFER"/>
</dbReference>
<protein>
    <recommendedName>
        <fullName evidence="3">Non-specific lipid-transfer protein</fullName>
    </recommendedName>
</protein>
<keyword evidence="3" id="KW-0813">Transport</keyword>
<dbReference type="AlphaFoldDB" id="A0A4D6NFG6"/>
<keyword evidence="3" id="KW-0446">Lipid-binding</keyword>